<protein>
    <submittedName>
        <fullName evidence="2">Uncharacterized protein</fullName>
    </submittedName>
</protein>
<keyword evidence="1" id="KW-1133">Transmembrane helix</keyword>
<sequence length="136" mass="15097">MSGSDRFGDIGKSMFGIYSSIFSTGYFSSSTDEVLMQNVLSDSSFLCIILGLSCVYFLALFRMMNSEKKVINTKMSGIVDSVTKLNAQIGILENMIAVIKNTNRREALYTKPPLMMRPKTATQRGRAILTKNVLES</sequence>
<keyword evidence="1" id="KW-0812">Transmembrane</keyword>
<name>A0A8D8LBK3_9HEMI</name>
<accession>A0A8D8LBK3</accession>
<evidence type="ECO:0000313" key="2">
    <source>
        <dbReference type="EMBL" id="CAG6606071.1"/>
    </source>
</evidence>
<evidence type="ECO:0000256" key="1">
    <source>
        <dbReference type="SAM" id="Phobius"/>
    </source>
</evidence>
<proteinExistence type="predicted"/>
<dbReference type="AlphaFoldDB" id="A0A8D8LBK3"/>
<keyword evidence="1" id="KW-0472">Membrane</keyword>
<dbReference type="EMBL" id="HBUF01001909">
    <property type="protein sequence ID" value="CAG6606071.1"/>
    <property type="molecule type" value="Transcribed_RNA"/>
</dbReference>
<organism evidence="2">
    <name type="scientific">Cacopsylla melanoneura</name>
    <dbReference type="NCBI Taxonomy" id="428564"/>
    <lineage>
        <taxon>Eukaryota</taxon>
        <taxon>Metazoa</taxon>
        <taxon>Ecdysozoa</taxon>
        <taxon>Arthropoda</taxon>
        <taxon>Hexapoda</taxon>
        <taxon>Insecta</taxon>
        <taxon>Pterygota</taxon>
        <taxon>Neoptera</taxon>
        <taxon>Paraneoptera</taxon>
        <taxon>Hemiptera</taxon>
        <taxon>Sternorrhyncha</taxon>
        <taxon>Psylloidea</taxon>
        <taxon>Psyllidae</taxon>
        <taxon>Psyllinae</taxon>
        <taxon>Cacopsylla</taxon>
    </lineage>
</organism>
<reference evidence="2" key="1">
    <citation type="submission" date="2021-05" db="EMBL/GenBank/DDBJ databases">
        <authorList>
            <person name="Alioto T."/>
            <person name="Alioto T."/>
            <person name="Gomez Garrido J."/>
        </authorList>
    </citation>
    <scope>NUCLEOTIDE SEQUENCE</scope>
</reference>
<feature type="transmembrane region" description="Helical" evidence="1">
    <location>
        <begin position="43"/>
        <end position="61"/>
    </location>
</feature>